<evidence type="ECO:0000313" key="2">
    <source>
        <dbReference type="EMBL" id="MPN58648.1"/>
    </source>
</evidence>
<comment type="caution">
    <text evidence="2">The sequence shown here is derived from an EMBL/GenBank/DDBJ whole genome shotgun (WGS) entry which is preliminary data.</text>
</comment>
<protein>
    <submittedName>
        <fullName evidence="2">Uncharacterized protein</fullName>
    </submittedName>
</protein>
<feature type="region of interest" description="Disordered" evidence="1">
    <location>
        <begin position="24"/>
        <end position="149"/>
    </location>
</feature>
<proteinExistence type="predicted"/>
<dbReference type="AlphaFoldDB" id="A0A645J4T0"/>
<evidence type="ECO:0000256" key="1">
    <source>
        <dbReference type="SAM" id="MobiDB-lite"/>
    </source>
</evidence>
<accession>A0A645J4T0</accession>
<dbReference type="EMBL" id="VSSQ01131617">
    <property type="protein sequence ID" value="MPN58648.1"/>
    <property type="molecule type" value="Genomic_DNA"/>
</dbReference>
<gene>
    <name evidence="2" type="ORF">SDC9_206358</name>
</gene>
<feature type="compositionally biased region" description="Basic and acidic residues" evidence="1">
    <location>
        <begin position="81"/>
        <end position="126"/>
    </location>
</feature>
<name>A0A645J4T0_9ZZZZ</name>
<reference evidence="2" key="1">
    <citation type="submission" date="2019-08" db="EMBL/GenBank/DDBJ databases">
        <authorList>
            <person name="Kucharzyk K."/>
            <person name="Murdoch R.W."/>
            <person name="Higgins S."/>
            <person name="Loffler F."/>
        </authorList>
    </citation>
    <scope>NUCLEOTIDE SEQUENCE</scope>
</reference>
<organism evidence="2">
    <name type="scientific">bioreactor metagenome</name>
    <dbReference type="NCBI Taxonomy" id="1076179"/>
    <lineage>
        <taxon>unclassified sequences</taxon>
        <taxon>metagenomes</taxon>
        <taxon>ecological metagenomes</taxon>
    </lineage>
</organism>
<feature type="compositionally biased region" description="Basic residues" evidence="1">
    <location>
        <begin position="138"/>
        <end position="149"/>
    </location>
</feature>
<feature type="compositionally biased region" description="Basic residues" evidence="1">
    <location>
        <begin position="69"/>
        <end position="78"/>
    </location>
</feature>
<sequence length="149" mass="16307">MPDHAAVRTALPDLRRPLCRLAGESGGNLALQDRQGIGTGLEGTVRRQDRHHHRHAQADRQGGEVRPPGPRHHRRGAPFRRAPEGNAEGHARRGGRADPDRDADPAHAGHVDGRPARLLGDRHRAAEAPGDQDLRQQVLRRHHPRSGAA</sequence>